<dbReference type="InterPro" id="IPR004151">
    <property type="entry name" value="7TM_GPCR_serpentine_rcpt_Sre"/>
</dbReference>
<evidence type="ECO:0008006" key="5">
    <source>
        <dbReference type="Google" id="ProtNLM"/>
    </source>
</evidence>
<evidence type="ECO:0000313" key="3">
    <source>
        <dbReference type="EMBL" id="GMT27696.1"/>
    </source>
</evidence>
<sequence length="132" mass="15779">LLMEIATLIAFTRLERVNERRLEQDNKFNLSERYQIEENLRMVQLLLPVVWTHTAITIVGLIAFFVYTILQLAPVYDPIYEDSIQFIHLQCIFMPTCFYVQYRRSLHRNEEMMSTNRGSGEAYIVKYYDCIQ</sequence>
<evidence type="ECO:0000256" key="1">
    <source>
        <dbReference type="ARBA" id="ARBA00006803"/>
    </source>
</evidence>
<name>A0AAV5WA52_9BILA</name>
<dbReference type="Proteomes" id="UP001432322">
    <property type="component" value="Unassembled WGS sequence"/>
</dbReference>
<organism evidence="3 4">
    <name type="scientific">Pristionchus fissidentatus</name>
    <dbReference type="NCBI Taxonomy" id="1538716"/>
    <lineage>
        <taxon>Eukaryota</taxon>
        <taxon>Metazoa</taxon>
        <taxon>Ecdysozoa</taxon>
        <taxon>Nematoda</taxon>
        <taxon>Chromadorea</taxon>
        <taxon>Rhabditida</taxon>
        <taxon>Rhabditina</taxon>
        <taxon>Diplogasteromorpha</taxon>
        <taxon>Diplogasteroidea</taxon>
        <taxon>Neodiplogasteridae</taxon>
        <taxon>Pristionchus</taxon>
    </lineage>
</organism>
<feature type="transmembrane region" description="Helical" evidence="2">
    <location>
        <begin position="45"/>
        <end position="72"/>
    </location>
</feature>
<dbReference type="EMBL" id="BTSY01000005">
    <property type="protein sequence ID" value="GMT27696.1"/>
    <property type="molecule type" value="Genomic_DNA"/>
</dbReference>
<feature type="transmembrane region" description="Helical" evidence="2">
    <location>
        <begin position="84"/>
        <end position="102"/>
    </location>
</feature>
<gene>
    <name evidence="3" type="ORF">PFISCL1PPCAC_18993</name>
</gene>
<dbReference type="PANTHER" id="PTHR46561:SF11">
    <property type="entry name" value="SERPENTINE RECEPTOR CLASS ALPHA_BETA-14"/>
    <property type="match status" value="1"/>
</dbReference>
<accession>A0AAV5WA52</accession>
<dbReference type="GO" id="GO:0016020">
    <property type="term" value="C:membrane"/>
    <property type="evidence" value="ECO:0007669"/>
    <property type="project" value="InterPro"/>
</dbReference>
<dbReference type="InterPro" id="IPR053286">
    <property type="entry name" value="Nematode_rcpt-like_srab"/>
</dbReference>
<feature type="non-terminal residue" evidence="3">
    <location>
        <position position="1"/>
    </location>
</feature>
<protein>
    <recommendedName>
        <fullName evidence="5">G protein-coupled receptor</fullName>
    </recommendedName>
</protein>
<keyword evidence="2" id="KW-0472">Membrane</keyword>
<comment type="caution">
    <text evidence="3">The sequence shown here is derived from an EMBL/GenBank/DDBJ whole genome shotgun (WGS) entry which is preliminary data.</text>
</comment>
<reference evidence="3" key="1">
    <citation type="submission" date="2023-10" db="EMBL/GenBank/DDBJ databases">
        <title>Genome assembly of Pristionchus species.</title>
        <authorList>
            <person name="Yoshida K."/>
            <person name="Sommer R.J."/>
        </authorList>
    </citation>
    <scope>NUCLEOTIDE SEQUENCE</scope>
    <source>
        <strain evidence="3">RS5133</strain>
    </source>
</reference>
<dbReference type="GO" id="GO:0007606">
    <property type="term" value="P:sensory perception of chemical stimulus"/>
    <property type="evidence" value="ECO:0007669"/>
    <property type="project" value="InterPro"/>
</dbReference>
<keyword evidence="2" id="KW-0812">Transmembrane</keyword>
<keyword evidence="2" id="KW-1133">Transmembrane helix</keyword>
<evidence type="ECO:0000256" key="2">
    <source>
        <dbReference type="SAM" id="Phobius"/>
    </source>
</evidence>
<comment type="similarity">
    <text evidence="1">Belongs to the nematode receptor-like protein sre family.</text>
</comment>
<evidence type="ECO:0000313" key="4">
    <source>
        <dbReference type="Proteomes" id="UP001432322"/>
    </source>
</evidence>
<dbReference type="PANTHER" id="PTHR46561">
    <property type="entry name" value="SERPENTINE RECEPTOR, CLASS AB (CLASS A-LIKE)-RELATED"/>
    <property type="match status" value="1"/>
</dbReference>
<proteinExistence type="inferred from homology"/>
<feature type="non-terminal residue" evidence="3">
    <location>
        <position position="132"/>
    </location>
</feature>
<dbReference type="Pfam" id="PF03125">
    <property type="entry name" value="Sre"/>
    <property type="match status" value="1"/>
</dbReference>
<keyword evidence="4" id="KW-1185">Reference proteome</keyword>
<dbReference type="AlphaFoldDB" id="A0AAV5WA52"/>